<dbReference type="AlphaFoldDB" id="A0A433DKJ3"/>
<name>A0A433DKJ3_9FUNG</name>
<evidence type="ECO:0008006" key="3">
    <source>
        <dbReference type="Google" id="ProtNLM"/>
    </source>
</evidence>
<evidence type="ECO:0000313" key="1">
    <source>
        <dbReference type="EMBL" id="RUP51226.1"/>
    </source>
</evidence>
<dbReference type="EMBL" id="RBNI01000877">
    <property type="protein sequence ID" value="RUP51226.1"/>
    <property type="molecule type" value="Genomic_DNA"/>
</dbReference>
<comment type="caution">
    <text evidence="1">The sequence shown here is derived from an EMBL/GenBank/DDBJ whole genome shotgun (WGS) entry which is preliminary data.</text>
</comment>
<proteinExistence type="predicted"/>
<organism evidence="1 2">
    <name type="scientific">Jimgerdemannia flammicorona</name>
    <dbReference type="NCBI Taxonomy" id="994334"/>
    <lineage>
        <taxon>Eukaryota</taxon>
        <taxon>Fungi</taxon>
        <taxon>Fungi incertae sedis</taxon>
        <taxon>Mucoromycota</taxon>
        <taxon>Mucoromycotina</taxon>
        <taxon>Endogonomycetes</taxon>
        <taxon>Endogonales</taxon>
        <taxon>Endogonaceae</taxon>
        <taxon>Jimgerdemannia</taxon>
    </lineage>
</organism>
<protein>
    <recommendedName>
        <fullName evidence="3">F-box domain-containing protein</fullName>
    </recommendedName>
</protein>
<evidence type="ECO:0000313" key="2">
    <source>
        <dbReference type="Proteomes" id="UP000268093"/>
    </source>
</evidence>
<dbReference type="Proteomes" id="UP000268093">
    <property type="component" value="Unassembled WGS sequence"/>
</dbReference>
<sequence>MTLAGELLSNPDVDVDTHPCALALHLKHMIPEFPTDIFLCIARFSDANLKRTLRRVCSTFCDLLDDPLHHDDACRANMAADKLTVSCGGSLEPFSDADAMADRARKEVDKILRD</sequence>
<reference evidence="1 2" key="1">
    <citation type="journal article" date="2018" name="New Phytol.">
        <title>Phylogenomics of Endogonaceae and evolution of mycorrhizas within Mucoromycota.</title>
        <authorList>
            <person name="Chang Y."/>
            <person name="Desiro A."/>
            <person name="Na H."/>
            <person name="Sandor L."/>
            <person name="Lipzen A."/>
            <person name="Clum A."/>
            <person name="Barry K."/>
            <person name="Grigoriev I.V."/>
            <person name="Martin F.M."/>
            <person name="Stajich J.E."/>
            <person name="Smith M.E."/>
            <person name="Bonito G."/>
            <person name="Spatafora J.W."/>
        </authorList>
    </citation>
    <scope>NUCLEOTIDE SEQUENCE [LARGE SCALE GENOMIC DNA]</scope>
    <source>
        <strain evidence="1 2">GMNB39</strain>
    </source>
</reference>
<keyword evidence="2" id="KW-1185">Reference proteome</keyword>
<gene>
    <name evidence="1" type="ORF">BC936DRAFT_149328</name>
</gene>
<accession>A0A433DKJ3</accession>